<accession>A0A372IJG1</accession>
<dbReference type="AlphaFoldDB" id="A0A372IJG1"/>
<protein>
    <submittedName>
        <fullName evidence="4">Single-stranded DNA-binding protein</fullName>
    </submittedName>
</protein>
<name>A0A372IJG1_9BACT</name>
<evidence type="ECO:0000256" key="3">
    <source>
        <dbReference type="SAM" id="MobiDB-lite"/>
    </source>
</evidence>
<keyword evidence="5" id="KW-1185">Reference proteome</keyword>
<evidence type="ECO:0000256" key="2">
    <source>
        <dbReference type="PROSITE-ProRule" id="PRU00252"/>
    </source>
</evidence>
<dbReference type="GO" id="GO:0003697">
    <property type="term" value="F:single-stranded DNA binding"/>
    <property type="evidence" value="ECO:0007669"/>
    <property type="project" value="InterPro"/>
</dbReference>
<dbReference type="Pfam" id="PF00436">
    <property type="entry name" value="SSB"/>
    <property type="match status" value="1"/>
</dbReference>
<evidence type="ECO:0000256" key="1">
    <source>
        <dbReference type="ARBA" id="ARBA00023125"/>
    </source>
</evidence>
<evidence type="ECO:0000313" key="5">
    <source>
        <dbReference type="Proteomes" id="UP000264702"/>
    </source>
</evidence>
<gene>
    <name evidence="4" type="ORF">D0Y96_18390</name>
</gene>
<dbReference type="InterPro" id="IPR000424">
    <property type="entry name" value="Primosome_PriB/ssb"/>
</dbReference>
<dbReference type="CDD" id="cd04496">
    <property type="entry name" value="SSB_OBF"/>
    <property type="match status" value="1"/>
</dbReference>
<evidence type="ECO:0000313" key="4">
    <source>
        <dbReference type="EMBL" id="RFU15110.1"/>
    </source>
</evidence>
<sequence>MNSWAQQMILARTSLSRGDGFILAVADLRIGSAQLALHFVARKQVPRMAGSGGRWEVEIVVVHPLSAFAVGLGSEKTASADSSASLIASASWATSLHRTTRFHRAPFLPYFPCFPSVTRFGAYPAPGGLAVLLRTACALRVSAFRKSFRLFPQRARKEKIFRTFRKSTSSALGAGHTRVASRKSVPRELRANTNRRKAMALYENEQKVKGFVGKDAESFATKNQSTCVVFSVATKSGYKDKRTNEWVNHTEWHRIVAFGQPAEHARNLKKGDYVEVKGEQFTTEYPKEIVQGKNKVKVTFRDKEVRASYVKRLEQPKSSRAGNPDAEPVREDDAA</sequence>
<dbReference type="Gene3D" id="2.40.50.140">
    <property type="entry name" value="Nucleic acid-binding proteins"/>
    <property type="match status" value="1"/>
</dbReference>
<organism evidence="4 5">
    <name type="scientific">Paracidobacterium acidisoli</name>
    <dbReference type="NCBI Taxonomy" id="2303751"/>
    <lineage>
        <taxon>Bacteria</taxon>
        <taxon>Pseudomonadati</taxon>
        <taxon>Acidobacteriota</taxon>
        <taxon>Terriglobia</taxon>
        <taxon>Terriglobales</taxon>
        <taxon>Acidobacteriaceae</taxon>
        <taxon>Paracidobacterium</taxon>
    </lineage>
</organism>
<dbReference type="PROSITE" id="PS50935">
    <property type="entry name" value="SSB"/>
    <property type="match status" value="1"/>
</dbReference>
<keyword evidence="1 2" id="KW-0238">DNA-binding</keyword>
<dbReference type="SUPFAM" id="SSF50249">
    <property type="entry name" value="Nucleic acid-binding proteins"/>
    <property type="match status" value="1"/>
</dbReference>
<reference evidence="4 5" key="1">
    <citation type="submission" date="2018-08" db="EMBL/GenBank/DDBJ databases">
        <title>Acidipila sp. 4G-K13, an acidobacterium isolated from forest soil.</title>
        <authorList>
            <person name="Gao Z.-H."/>
            <person name="Qiu L.-H."/>
        </authorList>
    </citation>
    <scope>NUCLEOTIDE SEQUENCE [LARGE SCALE GENOMIC DNA]</scope>
    <source>
        <strain evidence="4 5">4G-K13</strain>
    </source>
</reference>
<proteinExistence type="predicted"/>
<dbReference type="InterPro" id="IPR012340">
    <property type="entry name" value="NA-bd_OB-fold"/>
</dbReference>
<dbReference type="EMBL" id="QVQT01000007">
    <property type="protein sequence ID" value="RFU15110.1"/>
    <property type="molecule type" value="Genomic_DNA"/>
</dbReference>
<dbReference type="Proteomes" id="UP000264702">
    <property type="component" value="Unassembled WGS sequence"/>
</dbReference>
<feature type="region of interest" description="Disordered" evidence="3">
    <location>
        <begin position="311"/>
        <end position="335"/>
    </location>
</feature>
<comment type="caution">
    <text evidence="4">The sequence shown here is derived from an EMBL/GenBank/DDBJ whole genome shotgun (WGS) entry which is preliminary data.</text>
</comment>